<name>A0A511MY02_DEIC1</name>
<dbReference type="Pfam" id="PF07366">
    <property type="entry name" value="SnoaL"/>
    <property type="match status" value="1"/>
</dbReference>
<dbReference type="SUPFAM" id="SSF54427">
    <property type="entry name" value="NTF2-like"/>
    <property type="match status" value="1"/>
</dbReference>
<evidence type="ECO:0008006" key="4">
    <source>
        <dbReference type="Google" id="ProtNLM"/>
    </source>
</evidence>
<sequence>MKKASLTTLALLALTPLVHAQTADAPARNAQEQKNLQIVTEFYDRFFNQHDLSIIPDFLDENYIQHNPTVPTGRKAFTEAFPQFFQSMPSDAKMSTEIKHIYADGDFVIVHSHFKFNPADRGSAVVDIFRLQNGKLAEHWDVIQAIPENPLNSMF</sequence>
<protein>
    <recommendedName>
        <fullName evidence="4">SnoaL-like domain-containing protein</fullName>
    </recommendedName>
</protein>
<dbReference type="AlphaFoldDB" id="A0A511MY02"/>
<dbReference type="PANTHER" id="PTHR38436">
    <property type="entry name" value="POLYKETIDE CYCLASE SNOAL-LIKE DOMAIN"/>
    <property type="match status" value="1"/>
</dbReference>
<proteinExistence type="predicted"/>
<evidence type="ECO:0000313" key="2">
    <source>
        <dbReference type="EMBL" id="GEM45472.1"/>
    </source>
</evidence>
<evidence type="ECO:0000313" key="3">
    <source>
        <dbReference type="Proteomes" id="UP000321306"/>
    </source>
</evidence>
<dbReference type="InterPro" id="IPR032710">
    <property type="entry name" value="NTF2-like_dom_sf"/>
</dbReference>
<feature type="chain" id="PRO_5022118082" description="SnoaL-like domain-containing protein" evidence="1">
    <location>
        <begin position="21"/>
        <end position="155"/>
    </location>
</feature>
<organism evidence="2 3">
    <name type="scientific">Deinococcus cellulosilyticus (strain DSM 18568 / NBRC 106333 / KACC 11606 / 5516J-15)</name>
    <dbReference type="NCBI Taxonomy" id="1223518"/>
    <lineage>
        <taxon>Bacteria</taxon>
        <taxon>Thermotogati</taxon>
        <taxon>Deinococcota</taxon>
        <taxon>Deinococci</taxon>
        <taxon>Deinococcales</taxon>
        <taxon>Deinococcaceae</taxon>
        <taxon>Deinococcus</taxon>
    </lineage>
</organism>
<dbReference type="GO" id="GO:0030638">
    <property type="term" value="P:polyketide metabolic process"/>
    <property type="evidence" value="ECO:0007669"/>
    <property type="project" value="InterPro"/>
</dbReference>
<evidence type="ECO:0000256" key="1">
    <source>
        <dbReference type="SAM" id="SignalP"/>
    </source>
</evidence>
<dbReference type="PANTHER" id="PTHR38436:SF1">
    <property type="entry name" value="ESTER CYCLASE"/>
    <property type="match status" value="1"/>
</dbReference>
<keyword evidence="1" id="KW-0732">Signal</keyword>
<accession>A0A511MY02</accession>
<feature type="signal peptide" evidence="1">
    <location>
        <begin position="1"/>
        <end position="20"/>
    </location>
</feature>
<gene>
    <name evidence="2" type="ORF">DC3_11070</name>
</gene>
<keyword evidence="3" id="KW-1185">Reference proteome</keyword>
<dbReference type="Proteomes" id="UP000321306">
    <property type="component" value="Unassembled WGS sequence"/>
</dbReference>
<dbReference type="Gene3D" id="3.10.450.50">
    <property type="match status" value="1"/>
</dbReference>
<dbReference type="InterPro" id="IPR009959">
    <property type="entry name" value="Cyclase_SnoaL-like"/>
</dbReference>
<dbReference type="EMBL" id="BJXB01000004">
    <property type="protein sequence ID" value="GEM45472.1"/>
    <property type="molecule type" value="Genomic_DNA"/>
</dbReference>
<comment type="caution">
    <text evidence="2">The sequence shown here is derived from an EMBL/GenBank/DDBJ whole genome shotgun (WGS) entry which is preliminary data.</text>
</comment>
<dbReference type="RefSeq" id="WP_186815842.1">
    <property type="nucleotide sequence ID" value="NZ_BJXB01000004.1"/>
</dbReference>
<reference evidence="2 3" key="1">
    <citation type="submission" date="2019-07" db="EMBL/GenBank/DDBJ databases">
        <title>Whole genome shotgun sequence of Deinococcus cellulosilyticus NBRC 106333.</title>
        <authorList>
            <person name="Hosoyama A."/>
            <person name="Uohara A."/>
            <person name="Ohji S."/>
            <person name="Ichikawa N."/>
        </authorList>
    </citation>
    <scope>NUCLEOTIDE SEQUENCE [LARGE SCALE GENOMIC DNA]</scope>
    <source>
        <strain evidence="2 3">NBRC 106333</strain>
    </source>
</reference>